<evidence type="ECO:0000313" key="4">
    <source>
        <dbReference type="Proteomes" id="UP001153737"/>
    </source>
</evidence>
<dbReference type="AlphaFoldDB" id="A0A9N9SAC3"/>
<dbReference type="GO" id="GO:0097542">
    <property type="term" value="C:ciliary tip"/>
    <property type="evidence" value="ECO:0007669"/>
    <property type="project" value="TreeGrafter"/>
</dbReference>
<dbReference type="GO" id="GO:0003341">
    <property type="term" value="P:cilium movement"/>
    <property type="evidence" value="ECO:0007669"/>
    <property type="project" value="InterPro"/>
</dbReference>
<dbReference type="PANTHER" id="PTHR46518:SF1">
    <property type="entry name" value="OUTER DYNEIN ARM-DOCKING COMPLEX SUBUNIT 3"/>
    <property type="match status" value="1"/>
</dbReference>
<evidence type="ECO:0000313" key="3">
    <source>
        <dbReference type="EMBL" id="CAG9815572.1"/>
    </source>
</evidence>
<dbReference type="PANTHER" id="PTHR46518">
    <property type="entry name" value="COILED-COIL DOMAIN-CONTAINING PROTEIN 151"/>
    <property type="match status" value="1"/>
</dbReference>
<evidence type="ECO:0000256" key="2">
    <source>
        <dbReference type="SAM" id="MobiDB-lite"/>
    </source>
</evidence>
<feature type="region of interest" description="Disordered" evidence="2">
    <location>
        <begin position="450"/>
        <end position="480"/>
    </location>
</feature>
<accession>A0A9N9SAC3</accession>
<dbReference type="EMBL" id="OU896718">
    <property type="protein sequence ID" value="CAG9815572.1"/>
    <property type="molecule type" value="Genomic_DNA"/>
</dbReference>
<dbReference type="Proteomes" id="UP001153737">
    <property type="component" value="Chromosome 12"/>
</dbReference>
<keyword evidence="4" id="KW-1185">Reference proteome</keyword>
<keyword evidence="1" id="KW-0175">Coiled coil</keyword>
<sequence length="504" mass="58422">EGQRKALFEEYEAERKSNAEQILKLKKEISQLIVVVHENTNPTAKFRIKNRKLESIIGPLNEKSCNEVQELLDLQIINKKKKLDLLEYKIKQRKKYLEDLGAQYQKMLSKHDKKELDKKVEQPVKKTVCELQNKIHSVDVQIREAMHIKNRYTNIKQSLKEDANKFESNIRMLEEELHKQKADIQKLQKIMNEATRMRSIARANLLREEKEVNKIMAEREREAAEGRKLVNERKIELERLERKLFQGGRIPARLEPQGAEDTAADEKSLTPPHPVESMAQKFEILKKATGGTSADDILDKFKSQRETQEKLAFLRTKAESEKIKLEAKLESLKIKLDSFKYAEVQDAGRKTGDVENFRKDIESKINTEDTEKKQEDMKYVEEKLLTLNLCVNPLAMPDGDGVTTLRRINEDMKEIIGKHYVGQTIEQVQNIDMNEDKWLPALYTGLIRRTPLPQSESSPIPPAPPGSDDEEDVPSRGYLKRQAQLVVDAKSRKKNIRIQLPRRT</sequence>
<dbReference type="InterPro" id="IPR033192">
    <property type="entry name" value="ODAD3"/>
</dbReference>
<reference evidence="3" key="2">
    <citation type="submission" date="2022-10" db="EMBL/GenBank/DDBJ databases">
        <authorList>
            <consortium name="ENA_rothamsted_submissions"/>
            <consortium name="culmorum"/>
            <person name="King R."/>
        </authorList>
    </citation>
    <scope>NUCLEOTIDE SEQUENCE</scope>
</reference>
<reference evidence="3" key="1">
    <citation type="submission" date="2022-01" db="EMBL/GenBank/DDBJ databases">
        <authorList>
            <person name="King R."/>
        </authorList>
    </citation>
    <scope>NUCLEOTIDE SEQUENCE</scope>
</reference>
<feature type="coiled-coil region" evidence="1">
    <location>
        <begin position="149"/>
        <end position="243"/>
    </location>
</feature>
<evidence type="ECO:0000256" key="1">
    <source>
        <dbReference type="SAM" id="Coils"/>
    </source>
</evidence>
<feature type="region of interest" description="Disordered" evidence="2">
    <location>
        <begin position="253"/>
        <end position="274"/>
    </location>
</feature>
<protein>
    <submittedName>
        <fullName evidence="3">Uncharacterized protein</fullName>
    </submittedName>
</protein>
<dbReference type="GO" id="GO:0036064">
    <property type="term" value="C:ciliary basal body"/>
    <property type="evidence" value="ECO:0007669"/>
    <property type="project" value="TreeGrafter"/>
</dbReference>
<dbReference type="GO" id="GO:0036158">
    <property type="term" value="P:outer dynein arm assembly"/>
    <property type="evidence" value="ECO:0007669"/>
    <property type="project" value="InterPro"/>
</dbReference>
<dbReference type="GO" id="GO:0035253">
    <property type="term" value="C:ciliary rootlet"/>
    <property type="evidence" value="ECO:0007669"/>
    <property type="project" value="TreeGrafter"/>
</dbReference>
<feature type="non-terminal residue" evidence="3">
    <location>
        <position position="504"/>
    </location>
</feature>
<dbReference type="OrthoDB" id="10255247at2759"/>
<name>A0A9N9SAC3_PHACE</name>
<gene>
    <name evidence="3" type="ORF">PHAECO_LOCUS3022</name>
</gene>
<proteinExistence type="predicted"/>
<organism evidence="3 4">
    <name type="scientific">Phaedon cochleariae</name>
    <name type="common">Mustard beetle</name>
    <dbReference type="NCBI Taxonomy" id="80249"/>
    <lineage>
        <taxon>Eukaryota</taxon>
        <taxon>Metazoa</taxon>
        <taxon>Ecdysozoa</taxon>
        <taxon>Arthropoda</taxon>
        <taxon>Hexapoda</taxon>
        <taxon>Insecta</taxon>
        <taxon>Pterygota</taxon>
        <taxon>Neoptera</taxon>
        <taxon>Endopterygota</taxon>
        <taxon>Coleoptera</taxon>
        <taxon>Polyphaga</taxon>
        <taxon>Cucujiformia</taxon>
        <taxon>Chrysomeloidea</taxon>
        <taxon>Chrysomelidae</taxon>
        <taxon>Chrysomelinae</taxon>
        <taxon>Chrysomelini</taxon>
        <taxon>Phaedon</taxon>
    </lineage>
</organism>